<proteinExistence type="inferred from homology"/>
<dbReference type="InterPro" id="IPR052086">
    <property type="entry name" value="Mannan_Polymerase_Subunit"/>
</dbReference>
<evidence type="ECO:0000256" key="1">
    <source>
        <dbReference type="ARBA" id="ARBA00037964"/>
    </source>
</evidence>
<keyword evidence="2" id="KW-1133">Transmembrane helix</keyword>
<evidence type="ECO:0000256" key="2">
    <source>
        <dbReference type="SAM" id="Phobius"/>
    </source>
</evidence>
<accession>A0A507DXD8</accession>
<organism evidence="3 4">
    <name type="scientific">Powellomyces hirtus</name>
    <dbReference type="NCBI Taxonomy" id="109895"/>
    <lineage>
        <taxon>Eukaryota</taxon>
        <taxon>Fungi</taxon>
        <taxon>Fungi incertae sedis</taxon>
        <taxon>Chytridiomycota</taxon>
        <taxon>Chytridiomycota incertae sedis</taxon>
        <taxon>Chytridiomycetes</taxon>
        <taxon>Spizellomycetales</taxon>
        <taxon>Powellomycetaceae</taxon>
        <taxon>Powellomyces</taxon>
    </lineage>
</organism>
<evidence type="ECO:0008006" key="5">
    <source>
        <dbReference type="Google" id="ProtNLM"/>
    </source>
</evidence>
<protein>
    <recommendedName>
        <fullName evidence="5">Glycosyltransferase family 62 protein</fullName>
    </recommendedName>
</protein>
<dbReference type="AlphaFoldDB" id="A0A507DXD8"/>
<keyword evidence="4" id="KW-1185">Reference proteome</keyword>
<gene>
    <name evidence="3" type="ORF">PhCBS80983_g04758</name>
</gene>
<evidence type="ECO:0000313" key="3">
    <source>
        <dbReference type="EMBL" id="TPX56131.1"/>
    </source>
</evidence>
<comment type="caution">
    <text evidence="3">The sequence shown here is derived from an EMBL/GenBank/DDBJ whole genome shotgun (WGS) entry which is preliminary data.</text>
</comment>
<sequence>MRIQTASRVRGILNTFLLAGAFISLFMLTHHRRPVPAPPVTAAVPVVDDAPLPNESQQTMGRAKKFMLSRSQSENVTADVQRIAFMTIVRDQTSWGNGGSFARYINMITSFQYPKTHISLSFLVSDESEFEAMKNLARETFSSEPYRKVTIFLATFDGAPPRAERHWDKYQKTRRRLIARIRNYLLASALTDEDAVLWIDSDMVEIPPELLGKMVDSGKDIIVPLCQMNHLGDYDLNAWQGKRKVPTEDERKAIARGELFVPGPDGALNTGNLADRYPDEFVPLDSVGGTVLYVRADVHREGAVFPPYYIIGAEWDQMEGYDGIETEGLCYVARTLGYKCWAMPHETGGEVTSLQT</sequence>
<feature type="transmembrane region" description="Helical" evidence="2">
    <location>
        <begin position="12"/>
        <end position="29"/>
    </location>
</feature>
<comment type="similarity">
    <text evidence="1">Belongs to the ANP1/MMN9/VAN1 family.</text>
</comment>
<dbReference type="EMBL" id="QEAQ01000084">
    <property type="protein sequence ID" value="TPX56131.1"/>
    <property type="molecule type" value="Genomic_DNA"/>
</dbReference>
<dbReference type="Gene3D" id="3.90.550.10">
    <property type="entry name" value="Spore Coat Polysaccharide Biosynthesis Protein SpsA, Chain A"/>
    <property type="match status" value="1"/>
</dbReference>
<dbReference type="STRING" id="109895.A0A507DXD8"/>
<keyword evidence="2" id="KW-0812">Transmembrane</keyword>
<dbReference type="InterPro" id="IPR029044">
    <property type="entry name" value="Nucleotide-diphossugar_trans"/>
</dbReference>
<reference evidence="3 4" key="1">
    <citation type="journal article" date="2019" name="Sci. Rep.">
        <title>Comparative genomics of chytrid fungi reveal insights into the obligate biotrophic and pathogenic lifestyle of Synchytrium endobioticum.</title>
        <authorList>
            <person name="van de Vossenberg B.T.L.H."/>
            <person name="Warris S."/>
            <person name="Nguyen H.D.T."/>
            <person name="van Gent-Pelzer M.P.E."/>
            <person name="Joly D.L."/>
            <person name="van de Geest H.C."/>
            <person name="Bonants P.J.M."/>
            <person name="Smith D.S."/>
            <person name="Levesque C.A."/>
            <person name="van der Lee T.A.J."/>
        </authorList>
    </citation>
    <scope>NUCLEOTIDE SEQUENCE [LARGE SCALE GENOMIC DNA]</scope>
    <source>
        <strain evidence="3 4">CBS 809.83</strain>
    </source>
</reference>
<dbReference type="Proteomes" id="UP000318582">
    <property type="component" value="Unassembled WGS sequence"/>
</dbReference>
<dbReference type="PANTHER" id="PTHR43083:SF6">
    <property type="entry name" value="MANNAN POLYMERASE COMPLEXES SUBUNIT MNN9"/>
    <property type="match status" value="1"/>
</dbReference>
<keyword evidence="2" id="KW-0472">Membrane</keyword>
<dbReference type="PANTHER" id="PTHR43083">
    <property type="entry name" value="MANNAN POLYMERASE II"/>
    <property type="match status" value="1"/>
</dbReference>
<evidence type="ECO:0000313" key="4">
    <source>
        <dbReference type="Proteomes" id="UP000318582"/>
    </source>
</evidence>
<dbReference type="Pfam" id="PF03452">
    <property type="entry name" value="Anp1"/>
    <property type="match status" value="1"/>
</dbReference>
<name>A0A507DXD8_9FUNG</name>